<dbReference type="InterPro" id="IPR033393">
    <property type="entry name" value="NRBF2_MIT"/>
</dbReference>
<dbReference type="PANTHER" id="PTHR14964">
    <property type="entry name" value="NUCLEAR RECEPTOR BINDING FACTOR 2"/>
    <property type="match status" value="1"/>
</dbReference>
<evidence type="ECO:0000256" key="1">
    <source>
        <dbReference type="SAM" id="Coils"/>
    </source>
</evidence>
<name>A0A9P0E002_9CUCU</name>
<dbReference type="GO" id="GO:0006914">
    <property type="term" value="P:autophagy"/>
    <property type="evidence" value="ECO:0007669"/>
    <property type="project" value="InterPro"/>
</dbReference>
<reference evidence="3" key="1">
    <citation type="submission" date="2022-01" db="EMBL/GenBank/DDBJ databases">
        <authorList>
            <person name="King R."/>
        </authorList>
    </citation>
    <scope>NUCLEOTIDE SEQUENCE</scope>
</reference>
<dbReference type="Pfam" id="PF17169">
    <property type="entry name" value="NRBF2_MIT"/>
    <property type="match status" value="1"/>
</dbReference>
<dbReference type="EMBL" id="CAKJTU040000011">
    <property type="protein sequence ID" value="CAH1183307.1"/>
    <property type="molecule type" value="Genomic_DNA"/>
</dbReference>
<organism evidence="3 4">
    <name type="scientific">Ceutorhynchus assimilis</name>
    <name type="common">cabbage seed weevil</name>
    <dbReference type="NCBI Taxonomy" id="467358"/>
    <lineage>
        <taxon>Eukaryota</taxon>
        <taxon>Metazoa</taxon>
        <taxon>Ecdysozoa</taxon>
        <taxon>Arthropoda</taxon>
        <taxon>Hexapoda</taxon>
        <taxon>Insecta</taxon>
        <taxon>Pterygota</taxon>
        <taxon>Neoptera</taxon>
        <taxon>Endopterygota</taxon>
        <taxon>Coleoptera</taxon>
        <taxon>Polyphaga</taxon>
        <taxon>Cucujiformia</taxon>
        <taxon>Curculionidae</taxon>
        <taxon>Ceutorhynchinae</taxon>
        <taxon>Ceutorhynchus</taxon>
    </lineage>
</organism>
<sequence length="308" mass="35619">MDMDKAPLNRAHQLERKAETLSRQKKMDECIQCHVEAVELYKKCLQLGDNKQALESIQLQKEWNERQIRLLQLKKSYLERTKEETKYRGITLSKNSTKETVDNLEAKIFRNFETHDSLIGYLAQRGIIAQDRHYQGTIEEAEEKDESPFVVGNKHPKDDSIVIEELKELSGQLRESVQGMLNQLDDRQIKLEQIIEKVKNSKLDKSSEEELLIQLDDRNKEIGQLRAYIKDLELEKCDKEEISNNNLKTTTESSETSSSATEFDLDNTELNSLPQLEVNPISVPGIDISAFKQFRLPEVNRKLLGKSE</sequence>
<dbReference type="Gene3D" id="1.20.58.80">
    <property type="entry name" value="Phosphotransferase system, lactose/cellobiose-type IIA subunit"/>
    <property type="match status" value="1"/>
</dbReference>
<evidence type="ECO:0000313" key="3">
    <source>
        <dbReference type="EMBL" id="CAH1183307.1"/>
    </source>
</evidence>
<feature type="domain" description="Nuclear receptor-binding factor 2 MIT" evidence="2">
    <location>
        <begin position="6"/>
        <end position="78"/>
    </location>
</feature>
<proteinExistence type="predicted"/>
<dbReference type="PANTHER" id="PTHR14964:SF2">
    <property type="entry name" value="NUCLEAR RECEPTOR-BINDING FACTOR 2"/>
    <property type="match status" value="1"/>
</dbReference>
<keyword evidence="1" id="KW-0175">Coiled coil</keyword>
<gene>
    <name evidence="3" type="ORF">CEUTPL_LOCUS14589</name>
</gene>
<keyword evidence="4" id="KW-1185">Reference proteome</keyword>
<dbReference type="OrthoDB" id="3694230at2759"/>
<dbReference type="SUPFAM" id="SSF140361">
    <property type="entry name" value="MIT domain-like"/>
    <property type="match status" value="1"/>
</dbReference>
<feature type="coiled-coil region" evidence="1">
    <location>
        <begin position="163"/>
        <end position="235"/>
    </location>
</feature>
<dbReference type="Proteomes" id="UP001152799">
    <property type="component" value="Unassembled WGS sequence"/>
</dbReference>
<accession>A0A9P0E002</accession>
<protein>
    <recommendedName>
        <fullName evidence="2">Nuclear receptor-binding factor 2 MIT domain-containing protein</fullName>
    </recommendedName>
</protein>
<evidence type="ECO:0000313" key="4">
    <source>
        <dbReference type="Proteomes" id="UP001152799"/>
    </source>
</evidence>
<evidence type="ECO:0000259" key="2">
    <source>
        <dbReference type="Pfam" id="PF17169"/>
    </source>
</evidence>
<dbReference type="InterPro" id="IPR039679">
    <property type="entry name" value="NRBF2"/>
</dbReference>
<comment type="caution">
    <text evidence="3">The sequence shown here is derived from an EMBL/GenBank/DDBJ whole genome shotgun (WGS) entry which is preliminary data.</text>
</comment>
<dbReference type="AlphaFoldDB" id="A0A9P0E002"/>